<keyword evidence="9" id="KW-0547">Nucleotide-binding</keyword>
<dbReference type="Gene3D" id="3.30.565.10">
    <property type="entry name" value="Histidine kinase-like ATPase, C-terminal domain"/>
    <property type="match status" value="1"/>
</dbReference>
<dbReference type="Pfam" id="PF02518">
    <property type="entry name" value="HATPase_c"/>
    <property type="match status" value="1"/>
</dbReference>
<keyword evidence="6" id="KW-0597">Phosphoprotein</keyword>
<dbReference type="GO" id="GO:0005886">
    <property type="term" value="C:plasma membrane"/>
    <property type="evidence" value="ECO:0007669"/>
    <property type="project" value="UniProtKB-SubCell"/>
</dbReference>
<evidence type="ECO:0000256" key="12">
    <source>
        <dbReference type="ARBA" id="ARBA00022989"/>
    </source>
</evidence>
<evidence type="ECO:0000256" key="8">
    <source>
        <dbReference type="ARBA" id="ARBA00022692"/>
    </source>
</evidence>
<dbReference type="PANTHER" id="PTHR44936">
    <property type="entry name" value="SENSOR PROTEIN CREC"/>
    <property type="match status" value="1"/>
</dbReference>
<dbReference type="GO" id="GO:0005524">
    <property type="term" value="F:ATP binding"/>
    <property type="evidence" value="ECO:0007669"/>
    <property type="project" value="UniProtKB-KW"/>
</dbReference>
<dbReference type="PROSITE" id="PS50885">
    <property type="entry name" value="HAMP"/>
    <property type="match status" value="1"/>
</dbReference>
<dbReference type="SUPFAM" id="SSF55874">
    <property type="entry name" value="ATPase domain of HSP90 chaperone/DNA topoisomerase II/histidine kinase"/>
    <property type="match status" value="1"/>
</dbReference>
<evidence type="ECO:0000259" key="15">
    <source>
        <dbReference type="PROSITE" id="PS50109"/>
    </source>
</evidence>
<keyword evidence="13" id="KW-0902">Two-component regulatory system</keyword>
<evidence type="ECO:0000256" key="6">
    <source>
        <dbReference type="ARBA" id="ARBA00022553"/>
    </source>
</evidence>
<name>A0A418XQM3_9BURK</name>
<dbReference type="InterPro" id="IPR003660">
    <property type="entry name" value="HAMP_dom"/>
</dbReference>
<dbReference type="PANTHER" id="PTHR44936:SF5">
    <property type="entry name" value="SENSOR HISTIDINE KINASE ENVZ"/>
    <property type="match status" value="1"/>
</dbReference>
<evidence type="ECO:0000256" key="2">
    <source>
        <dbReference type="ARBA" id="ARBA00004429"/>
    </source>
</evidence>
<comment type="subcellular location">
    <subcellularLocation>
        <location evidence="2">Cell inner membrane</location>
        <topology evidence="2">Multi-pass membrane protein</topology>
    </subcellularLocation>
</comment>
<gene>
    <name evidence="17" type="ORF">D3872_16155</name>
</gene>
<feature type="domain" description="HAMP" evidence="16">
    <location>
        <begin position="229"/>
        <end position="281"/>
    </location>
</feature>
<keyword evidence="10" id="KW-0418">Kinase</keyword>
<dbReference type="Proteomes" id="UP000284006">
    <property type="component" value="Unassembled WGS sequence"/>
</dbReference>
<evidence type="ECO:0000256" key="7">
    <source>
        <dbReference type="ARBA" id="ARBA00022679"/>
    </source>
</evidence>
<keyword evidence="7" id="KW-0808">Transferase</keyword>
<evidence type="ECO:0000256" key="14">
    <source>
        <dbReference type="ARBA" id="ARBA00023136"/>
    </source>
</evidence>
<evidence type="ECO:0000256" key="9">
    <source>
        <dbReference type="ARBA" id="ARBA00022741"/>
    </source>
</evidence>
<accession>A0A418XQM3</accession>
<dbReference type="InterPro" id="IPR003594">
    <property type="entry name" value="HATPase_dom"/>
</dbReference>
<keyword evidence="18" id="KW-1185">Reference proteome</keyword>
<evidence type="ECO:0000313" key="17">
    <source>
        <dbReference type="EMBL" id="RJG14785.1"/>
    </source>
</evidence>
<organism evidence="17 18">
    <name type="scientific">Massilia cavernae</name>
    <dbReference type="NCBI Taxonomy" id="2320864"/>
    <lineage>
        <taxon>Bacteria</taxon>
        <taxon>Pseudomonadati</taxon>
        <taxon>Pseudomonadota</taxon>
        <taxon>Betaproteobacteria</taxon>
        <taxon>Burkholderiales</taxon>
        <taxon>Oxalobacteraceae</taxon>
        <taxon>Telluria group</taxon>
        <taxon>Massilia</taxon>
    </lineage>
</organism>
<dbReference type="PROSITE" id="PS50109">
    <property type="entry name" value="HIS_KIN"/>
    <property type="match status" value="1"/>
</dbReference>
<keyword evidence="12" id="KW-1133">Transmembrane helix</keyword>
<evidence type="ECO:0000256" key="10">
    <source>
        <dbReference type="ARBA" id="ARBA00022777"/>
    </source>
</evidence>
<dbReference type="RefSeq" id="WP_119811771.1">
    <property type="nucleotide sequence ID" value="NZ_QYUP01000124.1"/>
</dbReference>
<keyword evidence="11" id="KW-0067">ATP-binding</keyword>
<reference evidence="17 18" key="1">
    <citation type="submission" date="2018-09" db="EMBL/GenBank/DDBJ databases">
        <authorList>
            <person name="Zhu H."/>
        </authorList>
    </citation>
    <scope>NUCLEOTIDE SEQUENCE [LARGE SCALE GENOMIC DNA]</scope>
    <source>
        <strain evidence="17 18">K1S02-61</strain>
    </source>
</reference>
<evidence type="ECO:0000256" key="11">
    <source>
        <dbReference type="ARBA" id="ARBA00022840"/>
    </source>
</evidence>
<evidence type="ECO:0000313" key="18">
    <source>
        <dbReference type="Proteomes" id="UP000284006"/>
    </source>
</evidence>
<keyword evidence="14" id="KW-0472">Membrane</keyword>
<dbReference type="AlphaFoldDB" id="A0A418XQM3"/>
<dbReference type="InterPro" id="IPR005467">
    <property type="entry name" value="His_kinase_dom"/>
</dbReference>
<dbReference type="EC" id="2.7.13.3" evidence="3"/>
<feature type="domain" description="Histidine kinase" evidence="15">
    <location>
        <begin position="289"/>
        <end position="487"/>
    </location>
</feature>
<keyword evidence="5" id="KW-0997">Cell inner membrane</keyword>
<keyword evidence="8" id="KW-0812">Transmembrane</keyword>
<dbReference type="CDD" id="cd00082">
    <property type="entry name" value="HisKA"/>
    <property type="match status" value="1"/>
</dbReference>
<dbReference type="PRINTS" id="PR00344">
    <property type="entry name" value="BCTRLSENSOR"/>
</dbReference>
<dbReference type="GO" id="GO:0000155">
    <property type="term" value="F:phosphorelay sensor kinase activity"/>
    <property type="evidence" value="ECO:0007669"/>
    <property type="project" value="InterPro"/>
</dbReference>
<dbReference type="InterPro" id="IPR036890">
    <property type="entry name" value="HATPase_C_sf"/>
</dbReference>
<dbReference type="InterPro" id="IPR004358">
    <property type="entry name" value="Sig_transdc_His_kin-like_C"/>
</dbReference>
<evidence type="ECO:0000256" key="1">
    <source>
        <dbReference type="ARBA" id="ARBA00000085"/>
    </source>
</evidence>
<dbReference type="EMBL" id="QYUP01000124">
    <property type="protein sequence ID" value="RJG14785.1"/>
    <property type="molecule type" value="Genomic_DNA"/>
</dbReference>
<dbReference type="SMART" id="SM00387">
    <property type="entry name" value="HATPase_c"/>
    <property type="match status" value="1"/>
</dbReference>
<proteinExistence type="predicted"/>
<dbReference type="SUPFAM" id="SSF47384">
    <property type="entry name" value="Homodimeric domain of signal transducing histidine kinase"/>
    <property type="match status" value="1"/>
</dbReference>
<evidence type="ECO:0000259" key="16">
    <source>
        <dbReference type="PROSITE" id="PS50885"/>
    </source>
</evidence>
<sequence length="490" mass="53561">MPSRWPRRLDAALPQTLLGRLTAALVAAVLLSQVVGNLIWSTQSTVKAEAETRGAAQSIAYSAAGAIRFFLSLSPSYHQIIIQQFREMGGTRLFATINRAPINIAAIDEQPLASLAIRQVSATLTTALPSVRRIHVAFAWPRQLQVSDAGTMIADLPDSWVQHIVLSKTEPAPILVIQVELARDRWLYLATLMPNPYFLGNGNLLTSERLILQGMTLMFVLAVTIFVVRRSIYPLAELSTAAEAFARGEPVPLLPQCGSKEFVSTARAFSAMREHIQGYIEDRERLFVGISHDLRTPIMRLRLRAELLNDDDARVEFHEDLDELDMMLKAALQHVQDSNIHENMTNIRLDVLLARMVRDARLAGHVVAYGGTELSVTAKPLALKRAIGNLLDNALHYGSRVEIVARGSEGDISIEIRDHGPGVPTEALEALFDPYVRLDHGRQRNSGGMGLGLGIARRLVQGMSGKLVLVNHPAGGLSATIVLAAGTADA</sequence>
<evidence type="ECO:0000256" key="4">
    <source>
        <dbReference type="ARBA" id="ARBA00022475"/>
    </source>
</evidence>
<evidence type="ECO:0000256" key="13">
    <source>
        <dbReference type="ARBA" id="ARBA00023012"/>
    </source>
</evidence>
<comment type="catalytic activity">
    <reaction evidence="1">
        <text>ATP + protein L-histidine = ADP + protein N-phospho-L-histidine.</text>
        <dbReference type="EC" id="2.7.13.3"/>
    </reaction>
</comment>
<protein>
    <recommendedName>
        <fullName evidence="3">histidine kinase</fullName>
        <ecNumber evidence="3">2.7.13.3</ecNumber>
    </recommendedName>
</protein>
<comment type="caution">
    <text evidence="17">The sequence shown here is derived from an EMBL/GenBank/DDBJ whole genome shotgun (WGS) entry which is preliminary data.</text>
</comment>
<dbReference type="InterPro" id="IPR003661">
    <property type="entry name" value="HisK_dim/P_dom"/>
</dbReference>
<evidence type="ECO:0000256" key="5">
    <source>
        <dbReference type="ARBA" id="ARBA00022519"/>
    </source>
</evidence>
<dbReference type="OrthoDB" id="9804645at2"/>
<dbReference type="Gene3D" id="1.10.287.130">
    <property type="match status" value="1"/>
</dbReference>
<evidence type="ECO:0000256" key="3">
    <source>
        <dbReference type="ARBA" id="ARBA00012438"/>
    </source>
</evidence>
<dbReference type="InterPro" id="IPR050980">
    <property type="entry name" value="2C_sensor_his_kinase"/>
</dbReference>
<dbReference type="InterPro" id="IPR036097">
    <property type="entry name" value="HisK_dim/P_sf"/>
</dbReference>
<keyword evidence="4" id="KW-1003">Cell membrane</keyword>